<dbReference type="PANTHER" id="PTHR37950:SF1">
    <property type="entry name" value="4-HYDROXYPHENYLACETATE CATABOLISM PROTEIN"/>
    <property type="match status" value="1"/>
</dbReference>
<organism evidence="1 2">
    <name type="scientific">Novispirillum itersonii</name>
    <name type="common">Aquaspirillum itersonii</name>
    <dbReference type="NCBI Taxonomy" id="189"/>
    <lineage>
        <taxon>Bacteria</taxon>
        <taxon>Pseudomonadati</taxon>
        <taxon>Pseudomonadota</taxon>
        <taxon>Alphaproteobacteria</taxon>
        <taxon>Rhodospirillales</taxon>
        <taxon>Novispirillaceae</taxon>
        <taxon>Novispirillum</taxon>
    </lineage>
</organism>
<accession>A0A7X0DL98</accession>
<evidence type="ECO:0000313" key="1">
    <source>
        <dbReference type="EMBL" id="MBB6208924.1"/>
    </source>
</evidence>
<dbReference type="InterPro" id="IPR004220">
    <property type="entry name" value="5-COMe_2-OHmuconate_Isoase"/>
</dbReference>
<keyword evidence="2" id="KW-1185">Reference proteome</keyword>
<name>A0A7X0DL98_NOVIT</name>
<dbReference type="Gene3D" id="3.30.429.10">
    <property type="entry name" value="Macrophage Migration Inhibitory Factor"/>
    <property type="match status" value="1"/>
</dbReference>
<dbReference type="SUPFAM" id="SSF55331">
    <property type="entry name" value="Tautomerase/MIF"/>
    <property type="match status" value="1"/>
</dbReference>
<proteinExistence type="predicted"/>
<protein>
    <submittedName>
        <fullName evidence="1">5-carboxymethyl-2-hydroxymuconate isomerase</fullName>
        <ecNumber evidence="1">5.3.3.10</ecNumber>
    </submittedName>
</protein>
<sequence>MPQNRLTCTQSVLSAVDLKVPLAAIHADLVSVAGAALQDCKTQIRVADAVMVGDGTGPQDVLHLDLGLLTGRSPEVLTAVGQAAVAHLRAALPGSLAAVQVSVRVVEMDRATYFKG</sequence>
<dbReference type="AlphaFoldDB" id="A0A7X0DL98"/>
<dbReference type="GO" id="GO:0008704">
    <property type="term" value="F:5-carboxymethyl-2-hydroxymuconate delta-isomerase activity"/>
    <property type="evidence" value="ECO:0007669"/>
    <property type="project" value="UniProtKB-EC"/>
</dbReference>
<dbReference type="Proteomes" id="UP000544872">
    <property type="component" value="Unassembled WGS sequence"/>
</dbReference>
<dbReference type="PANTHER" id="PTHR37950">
    <property type="entry name" value="4-HYDROXYPHENYLACETATE CATABOLISM PROTEIN"/>
    <property type="match status" value="1"/>
</dbReference>
<reference evidence="1 2" key="1">
    <citation type="submission" date="2020-08" db="EMBL/GenBank/DDBJ databases">
        <title>Genomic Encyclopedia of Type Strains, Phase IV (KMG-IV): sequencing the most valuable type-strain genomes for metagenomic binning, comparative biology and taxonomic classification.</title>
        <authorList>
            <person name="Goeker M."/>
        </authorList>
    </citation>
    <scope>NUCLEOTIDE SEQUENCE [LARGE SCALE GENOMIC DNA]</scope>
    <source>
        <strain evidence="1 2">DSM 11590</strain>
    </source>
</reference>
<dbReference type="EMBL" id="JACIIX010000001">
    <property type="protein sequence ID" value="MBB6208924.1"/>
    <property type="molecule type" value="Genomic_DNA"/>
</dbReference>
<dbReference type="InterPro" id="IPR014347">
    <property type="entry name" value="Tautomerase/MIF_sf"/>
</dbReference>
<comment type="caution">
    <text evidence="1">The sequence shown here is derived from an EMBL/GenBank/DDBJ whole genome shotgun (WGS) entry which is preliminary data.</text>
</comment>
<dbReference type="RefSeq" id="WP_184260553.1">
    <property type="nucleotide sequence ID" value="NZ_JACIIX010000001.1"/>
</dbReference>
<dbReference type="EC" id="5.3.3.10" evidence="1"/>
<evidence type="ECO:0000313" key="2">
    <source>
        <dbReference type="Proteomes" id="UP000544872"/>
    </source>
</evidence>
<gene>
    <name evidence="1" type="ORF">FHS48_000305</name>
</gene>
<keyword evidence="1" id="KW-0413">Isomerase</keyword>